<name>T1JZN5_TETUR</name>
<dbReference type="AlphaFoldDB" id="T1JZN5"/>
<reference evidence="1" key="2">
    <citation type="submission" date="2015-06" db="UniProtKB">
        <authorList>
            <consortium name="EnsemblMetazoa"/>
        </authorList>
    </citation>
    <scope>IDENTIFICATION</scope>
</reference>
<dbReference type="EMBL" id="CAEY01001124">
    <property type="status" value="NOT_ANNOTATED_CDS"/>
    <property type="molecule type" value="Genomic_DNA"/>
</dbReference>
<keyword evidence="2" id="KW-1185">Reference proteome</keyword>
<organism evidence="1 2">
    <name type="scientific">Tetranychus urticae</name>
    <name type="common">Two-spotted spider mite</name>
    <dbReference type="NCBI Taxonomy" id="32264"/>
    <lineage>
        <taxon>Eukaryota</taxon>
        <taxon>Metazoa</taxon>
        <taxon>Ecdysozoa</taxon>
        <taxon>Arthropoda</taxon>
        <taxon>Chelicerata</taxon>
        <taxon>Arachnida</taxon>
        <taxon>Acari</taxon>
        <taxon>Acariformes</taxon>
        <taxon>Trombidiformes</taxon>
        <taxon>Prostigmata</taxon>
        <taxon>Eleutherengona</taxon>
        <taxon>Raphignathae</taxon>
        <taxon>Tetranychoidea</taxon>
        <taxon>Tetranychidae</taxon>
        <taxon>Tetranychus</taxon>
    </lineage>
</organism>
<proteinExistence type="predicted"/>
<protein>
    <submittedName>
        <fullName evidence="1">Uncharacterized protein</fullName>
    </submittedName>
</protein>
<reference evidence="2" key="1">
    <citation type="submission" date="2011-08" db="EMBL/GenBank/DDBJ databases">
        <authorList>
            <person name="Rombauts S."/>
        </authorList>
    </citation>
    <scope>NUCLEOTIDE SEQUENCE</scope>
    <source>
        <strain evidence="2">London</strain>
    </source>
</reference>
<dbReference type="EnsemblMetazoa" id="tetur03g04600.1">
    <property type="protein sequence ID" value="tetur03g04600.1"/>
    <property type="gene ID" value="tetur03g04600"/>
</dbReference>
<accession>T1JZN5</accession>
<evidence type="ECO:0000313" key="1">
    <source>
        <dbReference type="EnsemblMetazoa" id="tetur03g04600.1"/>
    </source>
</evidence>
<dbReference type="Proteomes" id="UP000015104">
    <property type="component" value="Unassembled WGS sequence"/>
</dbReference>
<sequence length="84" mass="9600">MVNSGSSRAQRKILRPRQCCAIYMVKRCYSAVHIVAKLIITIKHPENEKFQLSGVVTFIGTRTNFNLDSCTMTNKMKAKIPKQR</sequence>
<dbReference type="HOGENOM" id="CLU_2530364_0_0_1"/>
<evidence type="ECO:0000313" key="2">
    <source>
        <dbReference type="Proteomes" id="UP000015104"/>
    </source>
</evidence>